<dbReference type="GeneID" id="93861770"/>
<sequence length="129" mass="13826">MTNVMKKDNGSSRAALGLMAVAIVALAATGWIAAVVTSDDPGISRLEPWWRGFSAISVLLALLWAAHIFLSRRVPLIGSIGLAVASMIIMVYGVAFFRPLGWGELLWVVVALFLLIALVKLLEPDAPAR</sequence>
<gene>
    <name evidence="1" type="ORF">RA11412_0578</name>
</gene>
<dbReference type="KEGG" id="raj:RA11412_0578"/>
<name>A0A2Z5QWR8_9MICC</name>
<dbReference type="EMBL" id="AP017895">
    <property type="protein sequence ID" value="BAV86877.1"/>
    <property type="molecule type" value="Genomic_DNA"/>
</dbReference>
<evidence type="ECO:0000313" key="2">
    <source>
        <dbReference type="Proteomes" id="UP000250241"/>
    </source>
</evidence>
<protein>
    <submittedName>
        <fullName evidence="1">Uncharacterized protein</fullName>
    </submittedName>
</protein>
<keyword evidence="2" id="KW-1185">Reference proteome</keyword>
<reference evidence="1 2" key="1">
    <citation type="submission" date="2016-10" db="EMBL/GenBank/DDBJ databases">
        <title>Genome sequence of Rothia aeria strain JCM11412.</title>
        <authorList>
            <person name="Nambu T."/>
        </authorList>
    </citation>
    <scope>NUCLEOTIDE SEQUENCE [LARGE SCALE GENOMIC DNA]</scope>
    <source>
        <strain evidence="1 2">JCM 11412</strain>
    </source>
</reference>
<proteinExistence type="predicted"/>
<dbReference type="RefSeq" id="WP_128087305.1">
    <property type="nucleotide sequence ID" value="NZ_CBDEQU010000049.1"/>
</dbReference>
<dbReference type="Proteomes" id="UP000250241">
    <property type="component" value="Chromosome"/>
</dbReference>
<organism evidence="1 2">
    <name type="scientific">Rothia aeria</name>
    <dbReference type="NCBI Taxonomy" id="172042"/>
    <lineage>
        <taxon>Bacteria</taxon>
        <taxon>Bacillati</taxon>
        <taxon>Actinomycetota</taxon>
        <taxon>Actinomycetes</taxon>
        <taxon>Micrococcales</taxon>
        <taxon>Micrococcaceae</taxon>
        <taxon>Rothia</taxon>
    </lineage>
</organism>
<dbReference type="AlphaFoldDB" id="A0A2Z5QWR8"/>
<accession>A0A2Z5QWR8</accession>
<evidence type="ECO:0000313" key="1">
    <source>
        <dbReference type="EMBL" id="BAV86877.1"/>
    </source>
</evidence>